<dbReference type="InterPro" id="IPR031107">
    <property type="entry name" value="Small_HSP"/>
</dbReference>
<dbReference type="PROSITE" id="PS01031">
    <property type="entry name" value="SHSP"/>
    <property type="match status" value="1"/>
</dbReference>
<organism evidence="4 5">
    <name type="scientific">Slackia exigua (strain ATCC 700122 / DSM 15923 / CIP 105133 / JCM 11022 / KCTC 5966 / S-7)</name>
    <dbReference type="NCBI Taxonomy" id="649764"/>
    <lineage>
        <taxon>Bacteria</taxon>
        <taxon>Bacillati</taxon>
        <taxon>Actinomycetota</taxon>
        <taxon>Coriobacteriia</taxon>
        <taxon>Eggerthellales</taxon>
        <taxon>Eggerthellaceae</taxon>
        <taxon>Slackia</taxon>
    </lineage>
</organism>
<dbReference type="AlphaFoldDB" id="D0WGC9"/>
<gene>
    <name evidence="4" type="ORF">HMPREF0762_00880</name>
</gene>
<evidence type="ECO:0000259" key="3">
    <source>
        <dbReference type="PROSITE" id="PS01031"/>
    </source>
</evidence>
<evidence type="ECO:0000313" key="4">
    <source>
        <dbReference type="EMBL" id="EEZ61542.1"/>
    </source>
</evidence>
<dbReference type="STRING" id="649764.HMPREF0762_00880"/>
<dbReference type="HOGENOM" id="CLU_046737_8_0_11"/>
<keyword evidence="5" id="KW-1185">Reference proteome</keyword>
<proteinExistence type="inferred from homology"/>
<dbReference type="Pfam" id="PF00011">
    <property type="entry name" value="HSP20"/>
    <property type="match status" value="1"/>
</dbReference>
<feature type="domain" description="SHSP" evidence="3">
    <location>
        <begin position="33"/>
        <end position="151"/>
    </location>
</feature>
<dbReference type="EMBL" id="ACUX02000006">
    <property type="protein sequence ID" value="EEZ61542.1"/>
    <property type="molecule type" value="Genomic_DNA"/>
</dbReference>
<reference evidence="4" key="1">
    <citation type="submission" date="2009-10" db="EMBL/GenBank/DDBJ databases">
        <authorList>
            <person name="Weinstock G."/>
            <person name="Sodergren E."/>
            <person name="Clifton S."/>
            <person name="Fulton L."/>
            <person name="Fulton B."/>
            <person name="Courtney L."/>
            <person name="Fronick C."/>
            <person name="Harrison M."/>
            <person name="Strong C."/>
            <person name="Farmer C."/>
            <person name="Delahaunty K."/>
            <person name="Markovic C."/>
            <person name="Hall O."/>
            <person name="Minx P."/>
            <person name="Tomlinson C."/>
            <person name="Mitreva M."/>
            <person name="Nelson J."/>
            <person name="Hou S."/>
            <person name="Wollam A."/>
            <person name="Pepin K.H."/>
            <person name="Johnson M."/>
            <person name="Bhonagiri V."/>
            <person name="Nash W.E."/>
            <person name="Warren W."/>
            <person name="Chinwalla A."/>
            <person name="Mardis E.R."/>
            <person name="Wilson R.K."/>
        </authorList>
    </citation>
    <scope>NUCLEOTIDE SEQUENCE [LARGE SCALE GENOMIC DNA]</scope>
    <source>
        <strain evidence="4">ATCC 700122</strain>
    </source>
</reference>
<comment type="similarity">
    <text evidence="1 2">Belongs to the small heat shock protein (HSP20) family.</text>
</comment>
<evidence type="ECO:0000313" key="5">
    <source>
        <dbReference type="Proteomes" id="UP000006001"/>
    </source>
</evidence>
<dbReference type="Proteomes" id="UP000006001">
    <property type="component" value="Unassembled WGS sequence"/>
</dbReference>
<dbReference type="RefSeq" id="WP_006362135.1">
    <property type="nucleotide sequence ID" value="NZ_GG700630.1"/>
</dbReference>
<dbReference type="PANTHER" id="PTHR11527">
    <property type="entry name" value="HEAT-SHOCK PROTEIN 20 FAMILY MEMBER"/>
    <property type="match status" value="1"/>
</dbReference>
<accession>D0WGC9</accession>
<protein>
    <submittedName>
        <fullName evidence="4">Hsp20/alpha crystallin family protein</fullName>
    </submittedName>
</protein>
<evidence type="ECO:0000256" key="2">
    <source>
        <dbReference type="RuleBase" id="RU003616"/>
    </source>
</evidence>
<dbReference type="GeneID" id="85007450"/>
<sequence length="151" mass="17229">MMIMMLVPRNHGFFDDFLSDPFDSVFGTPARSTARKPLPTTMRTDIKETDTTFEIDIDLPGFKKENVHAEIEDGYLTIEASTESENEEKDEAGTYLRKERFTGKCRRSFYVGEDISEEDIHAKFENGILSVTVPKKQALPEVETKKLISID</sequence>
<dbReference type="InterPro" id="IPR008978">
    <property type="entry name" value="HSP20-like_chaperone"/>
</dbReference>
<dbReference type="Gene3D" id="2.60.40.790">
    <property type="match status" value="1"/>
</dbReference>
<dbReference type="SUPFAM" id="SSF49764">
    <property type="entry name" value="HSP20-like chaperones"/>
    <property type="match status" value="1"/>
</dbReference>
<comment type="caution">
    <text evidence="4">The sequence shown here is derived from an EMBL/GenBank/DDBJ whole genome shotgun (WGS) entry which is preliminary data.</text>
</comment>
<evidence type="ECO:0000256" key="1">
    <source>
        <dbReference type="PROSITE-ProRule" id="PRU00285"/>
    </source>
</evidence>
<dbReference type="OrthoDB" id="5242916at2"/>
<dbReference type="InterPro" id="IPR002068">
    <property type="entry name" value="A-crystallin/Hsp20_dom"/>
</dbReference>
<name>D0WGC9_SLAES</name>
<dbReference type="eggNOG" id="COG0071">
    <property type="taxonomic scope" value="Bacteria"/>
</dbReference>
<dbReference type="CDD" id="cd06471">
    <property type="entry name" value="ACD_LpsHSP_like"/>
    <property type="match status" value="1"/>
</dbReference>